<evidence type="ECO:0000313" key="4">
    <source>
        <dbReference type="EMBL" id="GAF03716.1"/>
    </source>
</evidence>
<dbReference type="Proteomes" id="UP000019402">
    <property type="component" value="Unassembled WGS sequence"/>
</dbReference>
<comment type="caution">
    <text evidence="4">The sequence shown here is derived from an EMBL/GenBank/DDBJ whole genome shotgun (WGS) entry which is preliminary data.</text>
</comment>
<dbReference type="PROSITE" id="PS51682">
    <property type="entry name" value="SAM_OMT_I"/>
    <property type="match status" value="1"/>
</dbReference>
<accession>W7YH38</accession>
<evidence type="ECO:0000256" key="2">
    <source>
        <dbReference type="ARBA" id="ARBA00022679"/>
    </source>
</evidence>
<dbReference type="CDD" id="cd02440">
    <property type="entry name" value="AdoMet_MTases"/>
    <property type="match status" value="1"/>
</dbReference>
<proteinExistence type="predicted"/>
<dbReference type="OrthoDB" id="9799672at2"/>
<gene>
    <name evidence="4" type="ORF">JCM21142_62397</name>
</gene>
<dbReference type="PANTHER" id="PTHR10509">
    <property type="entry name" value="O-METHYLTRANSFERASE-RELATED"/>
    <property type="match status" value="1"/>
</dbReference>
<keyword evidence="3" id="KW-0949">S-adenosyl-L-methionine</keyword>
<dbReference type="RefSeq" id="WP_027472253.1">
    <property type="nucleotide sequence ID" value="NZ_BAMD01000029.1"/>
</dbReference>
<dbReference type="InterPro" id="IPR029063">
    <property type="entry name" value="SAM-dependent_MTases_sf"/>
</dbReference>
<keyword evidence="5" id="KW-1185">Reference proteome</keyword>
<organism evidence="4 5">
    <name type="scientific">Saccharicrinis fermentans DSM 9555 = JCM 21142</name>
    <dbReference type="NCBI Taxonomy" id="869213"/>
    <lineage>
        <taxon>Bacteria</taxon>
        <taxon>Pseudomonadati</taxon>
        <taxon>Bacteroidota</taxon>
        <taxon>Bacteroidia</taxon>
        <taxon>Marinilabiliales</taxon>
        <taxon>Marinilabiliaceae</taxon>
        <taxon>Saccharicrinis</taxon>
    </lineage>
</organism>
<dbReference type="Gene3D" id="3.40.50.150">
    <property type="entry name" value="Vaccinia Virus protein VP39"/>
    <property type="match status" value="1"/>
</dbReference>
<protein>
    <submittedName>
        <fullName evidence="4">Putative O-methyltransferase</fullName>
    </submittedName>
</protein>
<dbReference type="InterPro" id="IPR002935">
    <property type="entry name" value="SAM_O-MeTrfase"/>
</dbReference>
<reference evidence="4 5" key="1">
    <citation type="journal article" date="2014" name="Genome Announc.">
        <title>Draft Genome Sequence of Cytophaga fermentans JCM 21142T, a Facultative Anaerobe Isolated from Marine Mud.</title>
        <authorList>
            <person name="Starns D."/>
            <person name="Oshima K."/>
            <person name="Suda W."/>
            <person name="Iino T."/>
            <person name="Yuki M."/>
            <person name="Inoue J."/>
            <person name="Kitamura K."/>
            <person name="Iida T."/>
            <person name="Darby A."/>
            <person name="Hattori M."/>
            <person name="Ohkuma M."/>
        </authorList>
    </citation>
    <scope>NUCLEOTIDE SEQUENCE [LARGE SCALE GENOMIC DNA]</scope>
    <source>
        <strain evidence="4 5">JCM 21142</strain>
    </source>
</reference>
<dbReference type="eggNOG" id="COG4122">
    <property type="taxonomic scope" value="Bacteria"/>
</dbReference>
<name>W7YH38_9BACT</name>
<evidence type="ECO:0000313" key="5">
    <source>
        <dbReference type="Proteomes" id="UP000019402"/>
    </source>
</evidence>
<dbReference type="GO" id="GO:0032259">
    <property type="term" value="P:methylation"/>
    <property type="evidence" value="ECO:0007669"/>
    <property type="project" value="UniProtKB-KW"/>
</dbReference>
<dbReference type="Pfam" id="PF01596">
    <property type="entry name" value="Methyltransf_3"/>
    <property type="match status" value="1"/>
</dbReference>
<keyword evidence="2 4" id="KW-0808">Transferase</keyword>
<evidence type="ECO:0000256" key="3">
    <source>
        <dbReference type="ARBA" id="ARBA00022691"/>
    </source>
</evidence>
<evidence type="ECO:0000256" key="1">
    <source>
        <dbReference type="ARBA" id="ARBA00022603"/>
    </source>
</evidence>
<dbReference type="GO" id="GO:0008171">
    <property type="term" value="F:O-methyltransferase activity"/>
    <property type="evidence" value="ECO:0007669"/>
    <property type="project" value="InterPro"/>
</dbReference>
<dbReference type="GO" id="GO:0008757">
    <property type="term" value="F:S-adenosylmethionine-dependent methyltransferase activity"/>
    <property type="evidence" value="ECO:0007669"/>
    <property type="project" value="TreeGrafter"/>
</dbReference>
<dbReference type="PANTHER" id="PTHR10509:SF14">
    <property type="entry name" value="CAFFEOYL-COA O-METHYLTRANSFERASE 3-RELATED"/>
    <property type="match status" value="1"/>
</dbReference>
<dbReference type="STRING" id="869213.GCA_000517085_02713"/>
<dbReference type="InterPro" id="IPR050362">
    <property type="entry name" value="Cation-dep_OMT"/>
</dbReference>
<dbReference type="EMBL" id="BAMD01000029">
    <property type="protein sequence ID" value="GAF03716.1"/>
    <property type="molecule type" value="Genomic_DNA"/>
</dbReference>
<keyword evidence="1 4" id="KW-0489">Methyltransferase</keyword>
<sequence>MFDQNIDLENYILAHINQEDALLYDLNRKTHLHILRPRMLSGHLQGQILKMICQMIRPKNILEIGTFTGYSCICMAQTLPEDGFIDTIDVDDEIESFTQSFFDKSGLSHKIKMHIGDALDVMPSLHKKYDLVFMDGDKRQYPNYYKQVFGMLNPGGYILADNILWDGKVVEPLDTKDTYTQGIVEFNRMVKEDDRVEKVIFPFRDGIFVIRKK</sequence>
<dbReference type="AlphaFoldDB" id="W7YH38"/>
<dbReference type="SUPFAM" id="SSF53335">
    <property type="entry name" value="S-adenosyl-L-methionine-dependent methyltransferases"/>
    <property type="match status" value="1"/>
</dbReference>